<dbReference type="Proteomes" id="UP001146351">
    <property type="component" value="Unassembled WGS sequence"/>
</dbReference>
<comment type="similarity">
    <text evidence="1">Belongs to the short-chain dehydrogenases/reductases (SDR) family.</text>
</comment>
<dbReference type="PRINTS" id="PR00081">
    <property type="entry name" value="GDHRDH"/>
</dbReference>
<dbReference type="GO" id="GO:0005737">
    <property type="term" value="C:cytoplasm"/>
    <property type="evidence" value="ECO:0007669"/>
    <property type="project" value="TreeGrafter"/>
</dbReference>
<dbReference type="InterPro" id="IPR002347">
    <property type="entry name" value="SDR_fam"/>
</dbReference>
<dbReference type="GO" id="GO:0019748">
    <property type="term" value="P:secondary metabolic process"/>
    <property type="evidence" value="ECO:0007669"/>
    <property type="project" value="TreeGrafter"/>
</dbReference>
<evidence type="ECO:0000256" key="1">
    <source>
        <dbReference type="ARBA" id="ARBA00006484"/>
    </source>
</evidence>
<reference evidence="2" key="1">
    <citation type="submission" date="2022-11" db="EMBL/GenBank/DDBJ databases">
        <authorList>
            <person name="Petersen C."/>
        </authorList>
    </citation>
    <scope>NUCLEOTIDE SEQUENCE</scope>
    <source>
        <strain evidence="2">IBT 21917</strain>
    </source>
</reference>
<dbReference type="SUPFAM" id="SSF51735">
    <property type="entry name" value="NAD(P)-binding Rossmann-fold domains"/>
    <property type="match status" value="1"/>
</dbReference>
<organism evidence="2 3">
    <name type="scientific">Penicillium capsulatum</name>
    <dbReference type="NCBI Taxonomy" id="69766"/>
    <lineage>
        <taxon>Eukaryota</taxon>
        <taxon>Fungi</taxon>
        <taxon>Dikarya</taxon>
        <taxon>Ascomycota</taxon>
        <taxon>Pezizomycotina</taxon>
        <taxon>Eurotiomycetes</taxon>
        <taxon>Eurotiomycetidae</taxon>
        <taxon>Eurotiales</taxon>
        <taxon>Aspergillaceae</taxon>
        <taxon>Penicillium</taxon>
    </lineage>
</organism>
<dbReference type="Pfam" id="PF00106">
    <property type="entry name" value="adh_short"/>
    <property type="match status" value="1"/>
</dbReference>
<accession>A0A9W9IDX6</accession>
<reference evidence="2" key="2">
    <citation type="journal article" date="2023" name="IMA Fungus">
        <title>Comparative genomic study of the Penicillium genus elucidates a diverse pangenome and 15 lateral gene transfer events.</title>
        <authorList>
            <person name="Petersen C."/>
            <person name="Sorensen T."/>
            <person name="Nielsen M.R."/>
            <person name="Sondergaard T.E."/>
            <person name="Sorensen J.L."/>
            <person name="Fitzpatrick D.A."/>
            <person name="Frisvad J.C."/>
            <person name="Nielsen K.L."/>
        </authorList>
    </citation>
    <scope>NUCLEOTIDE SEQUENCE</scope>
    <source>
        <strain evidence="2">IBT 21917</strain>
    </source>
</reference>
<dbReference type="InterPro" id="IPR036291">
    <property type="entry name" value="NAD(P)-bd_dom_sf"/>
</dbReference>
<protein>
    <submittedName>
        <fullName evidence="2">Uncharacterized protein</fullName>
    </submittedName>
</protein>
<comment type="caution">
    <text evidence="2">The sequence shown here is derived from an EMBL/GenBank/DDBJ whole genome shotgun (WGS) entry which is preliminary data.</text>
</comment>
<sequence>MPSTIVLITGANSGIGYTTTKVIASNPNYHVIMASRDPAKGQEALTTLQSEGIRGTLSTIQLDVDDDASISAAVDTVTKDFDRVDIFISNAGITAYDSTGRERLQRIFSTNVFGAMLVTEAFIPLLLNSARPYMIQISSETGSLAAASDPQNEWYALPFEEYRMSKAALDMMAIQWHKRLHAQNVRVYAFCPGLVRTKVRGPSEEAFTGNGNAKDPMESALGIWDIVSGKRDADAGKFLNKDGLLPW</sequence>
<dbReference type="PANTHER" id="PTHR43544:SF32">
    <property type="entry name" value="CHAIN DEHYDROGENASE, PUTATIVE (AFU_ORTHOLOGUE AFUA_5G01530)-RELATED"/>
    <property type="match status" value="1"/>
</dbReference>
<evidence type="ECO:0000313" key="3">
    <source>
        <dbReference type="Proteomes" id="UP001146351"/>
    </source>
</evidence>
<keyword evidence="3" id="KW-1185">Reference proteome</keyword>
<evidence type="ECO:0000313" key="2">
    <source>
        <dbReference type="EMBL" id="KAJ5171872.1"/>
    </source>
</evidence>
<gene>
    <name evidence="2" type="ORF">N7492_004465</name>
</gene>
<dbReference type="PANTHER" id="PTHR43544">
    <property type="entry name" value="SHORT-CHAIN DEHYDROGENASE/REDUCTASE"/>
    <property type="match status" value="1"/>
</dbReference>
<dbReference type="GO" id="GO:0016491">
    <property type="term" value="F:oxidoreductase activity"/>
    <property type="evidence" value="ECO:0007669"/>
    <property type="project" value="TreeGrafter"/>
</dbReference>
<dbReference type="EMBL" id="JAPQKO010000003">
    <property type="protein sequence ID" value="KAJ5171872.1"/>
    <property type="molecule type" value="Genomic_DNA"/>
</dbReference>
<dbReference type="Gene3D" id="3.40.50.720">
    <property type="entry name" value="NAD(P)-binding Rossmann-like Domain"/>
    <property type="match status" value="1"/>
</dbReference>
<dbReference type="AlphaFoldDB" id="A0A9W9IDX6"/>
<dbReference type="OrthoDB" id="1933717at2759"/>
<proteinExistence type="inferred from homology"/>
<dbReference type="InterPro" id="IPR051468">
    <property type="entry name" value="Fungal_SecMetab_SDRs"/>
</dbReference>
<name>A0A9W9IDX6_9EURO</name>